<dbReference type="InterPro" id="IPR039275">
    <property type="entry name" value="PDZD8"/>
</dbReference>
<dbReference type="InterPro" id="IPR047575">
    <property type="entry name" value="Sm"/>
</dbReference>
<dbReference type="GO" id="GO:0044233">
    <property type="term" value="C:mitochondria-associated endoplasmic reticulum membrane contact site"/>
    <property type="evidence" value="ECO:0007669"/>
    <property type="project" value="InterPro"/>
</dbReference>
<dbReference type="InterPro" id="IPR058801">
    <property type="entry name" value="PDZD8_N"/>
</dbReference>
<dbReference type="InterPro" id="IPR046349">
    <property type="entry name" value="C1-like_sf"/>
</dbReference>
<dbReference type="SUPFAM" id="SSF57889">
    <property type="entry name" value="Cysteine-rich domain"/>
    <property type="match status" value="1"/>
</dbReference>
<evidence type="ECO:0000313" key="7">
    <source>
        <dbReference type="EMBL" id="CAF3939790.1"/>
    </source>
</evidence>
<dbReference type="SUPFAM" id="SSF50182">
    <property type="entry name" value="Sm-like ribonucleoproteins"/>
    <property type="match status" value="1"/>
</dbReference>
<protein>
    <recommendedName>
        <fullName evidence="9">Phorbol-ester/DAG-type domain-containing protein</fullName>
    </recommendedName>
</protein>
<evidence type="ECO:0000259" key="4">
    <source>
        <dbReference type="PROSITE" id="PS50081"/>
    </source>
</evidence>
<dbReference type="PROSITE" id="PS00479">
    <property type="entry name" value="ZF_DAG_PE_1"/>
    <property type="match status" value="1"/>
</dbReference>
<dbReference type="InterPro" id="IPR001163">
    <property type="entry name" value="Sm_dom_euk/arc"/>
</dbReference>
<dbReference type="GO" id="GO:1990456">
    <property type="term" value="P:mitochondrion-endoplasmic reticulum membrane tethering"/>
    <property type="evidence" value="ECO:0007669"/>
    <property type="project" value="InterPro"/>
</dbReference>
<dbReference type="GO" id="GO:0051560">
    <property type="term" value="P:mitochondrial calcium ion homeostasis"/>
    <property type="evidence" value="ECO:0007669"/>
    <property type="project" value="InterPro"/>
</dbReference>
<evidence type="ECO:0000256" key="3">
    <source>
        <dbReference type="SAM" id="MobiDB-lite"/>
    </source>
</evidence>
<dbReference type="GO" id="GO:0003723">
    <property type="term" value="F:RNA binding"/>
    <property type="evidence" value="ECO:0007669"/>
    <property type="project" value="InterPro"/>
</dbReference>
<keyword evidence="1" id="KW-0479">Metal-binding</keyword>
<evidence type="ECO:0008006" key="9">
    <source>
        <dbReference type="Google" id="ProtNLM"/>
    </source>
</evidence>
<dbReference type="InterPro" id="IPR010920">
    <property type="entry name" value="LSM_dom_sf"/>
</dbReference>
<dbReference type="Gene3D" id="3.30.60.20">
    <property type="match status" value="1"/>
</dbReference>
<dbReference type="Proteomes" id="UP000677228">
    <property type="component" value="Unassembled WGS sequence"/>
</dbReference>
<dbReference type="Gene3D" id="2.30.30.100">
    <property type="match status" value="1"/>
</dbReference>
<dbReference type="Pfam" id="PF01423">
    <property type="entry name" value="LSM"/>
    <property type="match status" value="1"/>
</dbReference>
<feature type="non-terminal residue" evidence="7">
    <location>
        <position position="1"/>
    </location>
</feature>
<sequence>YLFGVISTISIVLYLYSRYLPHANVERITFHEQYPPYIPIVEDEHAKNSAVDSINYFAQFLFQELKDTSRLRRYILRKLNIEFDELKSSRIGKLFLQDIQIQNFSEEQTCLGASCPFFSDIKLEHSERDERGLIKEFVAIFDAVYKEGFCVTINITLVFGKKCSLYIKIKRIEGQLRLNFKRTYEITIKNCNRLTIPSMLENRPSYVTLILNEKPWQDILFEKRELWPTKEIEFARQSGRKIILKEVQYMNNTEIILDEIEPKPDEMKDDDDLILTIEQQNAVLMKIQGVEFKTLKQAYRLLKNKPSLPVDSQKITTNENSDNKIKLLIAIPRLNITRLMMPPTTPTDNSIVDESKILFIEFNETFKMKVGDSERFLNVCLWCKPPNDDVKAQKKLILSGYTSIPLSQIVLDTHMSFKRETQLTLNFFPPYSNVLNIKNRAEFVRHKGYDDNLAHGFITISIIHHPRLEESLDNTQKREQIKVPETILNNSSEQLKEKEKNEEQSSQMINVKIGNETPKNATDHSFEDHTFSVSILCDFCNRKIWMKAGRKCANCPMNIHKKCEAGCMIETKCPLIRTASKVQIKTVSDDDLKHMVVIDEQDVNNKTITPNEHDDSTEFSLENKNISELASTRTPNTTRKISTTAAAYFSAVESRVYNKWTNKFTRTNDQHTALNSTTASPPLILKNNENSNNISSPSSSQNLIHNTNILTDSRNSSSSSLSSMIPQQQQSKLASFSNSAYTKFLDLKQKRPSLSTSMLRKYSGQRIIETQKNSINQPENISISDVKDIIMKCLSDSNSNFKDLEDLLHERCVDETTLYARAKEFGPELFPELNVNERKQKLDSEITKLQHEINLQCQIRDETIRDNANVTDENEKRKIESKVTNIDEKIQALAAMVILYCSGLKYCSEQTGSNDNEQEIDETVVEFEDTQSLLDNSIEEKDVENQDEEEEEEEEEQEEEESIMIAESELIRCDDNVPITKDEHIEKLDTSVDQAKKQIKEWLNKPIRVAITDGRVLVGILLCTDRDQNIILGNCNEYIGCPCDEEFRVLGLALVPGQHIQSIYIDD</sequence>
<dbReference type="PANTHER" id="PTHR21519:SF1">
    <property type="entry name" value="PDZ DOMAIN-CONTAINING PROTEIN 8"/>
    <property type="match status" value="1"/>
</dbReference>
<feature type="domain" description="Sm" evidence="5">
    <location>
        <begin position="994"/>
        <end position="1067"/>
    </location>
</feature>
<dbReference type="PANTHER" id="PTHR21519">
    <property type="entry name" value="PDZ DOMAIN-CONTAINING PROTEIN 8"/>
    <property type="match status" value="1"/>
</dbReference>
<dbReference type="GO" id="GO:0046872">
    <property type="term" value="F:metal ion binding"/>
    <property type="evidence" value="ECO:0007669"/>
    <property type="project" value="UniProtKB-KW"/>
</dbReference>
<evidence type="ECO:0000313" key="8">
    <source>
        <dbReference type="Proteomes" id="UP000682733"/>
    </source>
</evidence>
<dbReference type="SMART" id="SM00109">
    <property type="entry name" value="C1"/>
    <property type="match status" value="1"/>
</dbReference>
<dbReference type="PROSITE" id="PS50081">
    <property type="entry name" value="ZF_DAG_PE_2"/>
    <property type="match status" value="1"/>
</dbReference>
<feature type="region of interest" description="Disordered" evidence="3">
    <location>
        <begin position="935"/>
        <end position="962"/>
    </location>
</feature>
<dbReference type="PROSITE" id="PS52002">
    <property type="entry name" value="SM"/>
    <property type="match status" value="1"/>
</dbReference>
<feature type="domain" description="Phorbol-ester/DAG-type" evidence="4">
    <location>
        <begin position="523"/>
        <end position="573"/>
    </location>
</feature>
<keyword evidence="2" id="KW-0862">Zinc</keyword>
<dbReference type="InterPro" id="IPR034110">
    <property type="entry name" value="LSMD1_Sm"/>
</dbReference>
<reference evidence="7" key="1">
    <citation type="submission" date="2021-02" db="EMBL/GenBank/DDBJ databases">
        <authorList>
            <person name="Nowell W R."/>
        </authorList>
    </citation>
    <scope>NUCLEOTIDE SEQUENCE</scope>
</reference>
<feature type="region of interest" description="Disordered" evidence="3">
    <location>
        <begin position="671"/>
        <end position="703"/>
    </location>
</feature>
<accession>A0A8S2ME30</accession>
<feature type="compositionally biased region" description="Polar residues" evidence="3">
    <location>
        <begin position="671"/>
        <end position="680"/>
    </location>
</feature>
<dbReference type="Pfam" id="PF26547">
    <property type="entry name" value="PDZD8_N"/>
    <property type="match status" value="1"/>
</dbReference>
<organism evidence="7 8">
    <name type="scientific">Didymodactylos carnosus</name>
    <dbReference type="NCBI Taxonomy" id="1234261"/>
    <lineage>
        <taxon>Eukaryota</taxon>
        <taxon>Metazoa</taxon>
        <taxon>Spiralia</taxon>
        <taxon>Gnathifera</taxon>
        <taxon>Rotifera</taxon>
        <taxon>Eurotatoria</taxon>
        <taxon>Bdelloidea</taxon>
        <taxon>Philodinida</taxon>
        <taxon>Philodinidae</taxon>
        <taxon>Didymodactylos</taxon>
    </lineage>
</organism>
<dbReference type="CDD" id="cd06168">
    <property type="entry name" value="LSMD1"/>
    <property type="match status" value="1"/>
</dbReference>
<dbReference type="InterPro" id="IPR002219">
    <property type="entry name" value="PKC_DAG/PE"/>
</dbReference>
<gene>
    <name evidence="6" type="ORF">OVA965_LOCUS21192</name>
    <name evidence="7" type="ORF">TMI583_LOCUS21783</name>
</gene>
<feature type="compositionally biased region" description="Acidic residues" evidence="3">
    <location>
        <begin position="945"/>
        <end position="962"/>
    </location>
</feature>
<evidence type="ECO:0000256" key="1">
    <source>
        <dbReference type="ARBA" id="ARBA00022723"/>
    </source>
</evidence>
<name>A0A8S2ME30_9BILA</name>
<dbReference type="EMBL" id="CAJOBA010027171">
    <property type="protein sequence ID" value="CAF3939790.1"/>
    <property type="molecule type" value="Genomic_DNA"/>
</dbReference>
<dbReference type="AlphaFoldDB" id="A0A8S2ME30"/>
<evidence type="ECO:0000259" key="5">
    <source>
        <dbReference type="PROSITE" id="PS52002"/>
    </source>
</evidence>
<feature type="compositionally biased region" description="Low complexity" evidence="3">
    <location>
        <begin position="687"/>
        <end position="702"/>
    </location>
</feature>
<dbReference type="SMART" id="SM00651">
    <property type="entry name" value="Sm"/>
    <property type="match status" value="1"/>
</dbReference>
<evidence type="ECO:0000313" key="6">
    <source>
        <dbReference type="EMBL" id="CAF1142405.1"/>
    </source>
</evidence>
<dbReference type="Proteomes" id="UP000682733">
    <property type="component" value="Unassembled WGS sequence"/>
</dbReference>
<dbReference type="EMBL" id="CAJNOK010011536">
    <property type="protein sequence ID" value="CAF1142405.1"/>
    <property type="molecule type" value="Genomic_DNA"/>
</dbReference>
<feature type="non-terminal residue" evidence="7">
    <location>
        <position position="1067"/>
    </location>
</feature>
<evidence type="ECO:0000256" key="2">
    <source>
        <dbReference type="ARBA" id="ARBA00022833"/>
    </source>
</evidence>
<comment type="caution">
    <text evidence="7">The sequence shown here is derived from an EMBL/GenBank/DDBJ whole genome shotgun (WGS) entry which is preliminary data.</text>
</comment>
<proteinExistence type="predicted"/>
<dbReference type="GO" id="GO:0005739">
    <property type="term" value="C:mitochondrion"/>
    <property type="evidence" value="ECO:0007669"/>
    <property type="project" value="GOC"/>
</dbReference>
<dbReference type="GO" id="GO:0031417">
    <property type="term" value="C:NatC complex"/>
    <property type="evidence" value="ECO:0007669"/>
    <property type="project" value="InterPro"/>
</dbReference>